<sequence>MQQIALSVKGGMIMKRNLSLFFVTFIIVTLLGLGCDNSIEPELNENQSKPQVKLRSSYRGLSVKHIQSIPHISIREKKDWGFWGHSTIDRDYEVKTINGDKVVIDQATGLIWHQSGSTDYIKWSYAKEWVRNLNQRGYAGYSDWRFPTVEEAASLLESSKKNNILYIDPVFNKKQEWIWTGDSYDSNNAWSADFVGGGVLTCHVDDGSYVRPVRSGHVK</sequence>
<proteinExistence type="predicted"/>
<gene>
    <name evidence="2" type="ORF">SCARUB_02748</name>
</gene>
<organism evidence="2 3">
    <name type="scientific">Candidatus Scalindua rubra</name>
    <dbReference type="NCBI Taxonomy" id="1872076"/>
    <lineage>
        <taxon>Bacteria</taxon>
        <taxon>Pseudomonadati</taxon>
        <taxon>Planctomycetota</taxon>
        <taxon>Candidatus Brocadiia</taxon>
        <taxon>Candidatus Brocadiales</taxon>
        <taxon>Candidatus Scalinduaceae</taxon>
        <taxon>Candidatus Scalindua</taxon>
    </lineage>
</organism>
<accession>A0A1E3X941</accession>
<feature type="domain" description="Lcl C-terminal" evidence="1">
    <location>
        <begin position="102"/>
        <end position="214"/>
    </location>
</feature>
<dbReference type="InterPro" id="IPR011460">
    <property type="entry name" value="Lcl_C"/>
</dbReference>
<dbReference type="EMBL" id="MAYW01000076">
    <property type="protein sequence ID" value="ODS32146.1"/>
    <property type="molecule type" value="Genomic_DNA"/>
</dbReference>
<dbReference type="Proteomes" id="UP000094056">
    <property type="component" value="Unassembled WGS sequence"/>
</dbReference>
<evidence type="ECO:0000313" key="3">
    <source>
        <dbReference type="Proteomes" id="UP000094056"/>
    </source>
</evidence>
<dbReference type="Pfam" id="PF07603">
    <property type="entry name" value="Lcl_C"/>
    <property type="match status" value="1"/>
</dbReference>
<evidence type="ECO:0000313" key="2">
    <source>
        <dbReference type="EMBL" id="ODS32146.1"/>
    </source>
</evidence>
<reference evidence="2 3" key="1">
    <citation type="submission" date="2016-07" db="EMBL/GenBank/DDBJ databases">
        <title>Draft genome of Scalindua rubra, obtained from a brine-seawater interface in the Red Sea, sheds light on salt adaptation in anammox bacteria.</title>
        <authorList>
            <person name="Speth D.R."/>
            <person name="Lagkouvardos I."/>
            <person name="Wang Y."/>
            <person name="Qian P.-Y."/>
            <person name="Dutilh B.E."/>
            <person name="Jetten M.S."/>
        </authorList>
    </citation>
    <scope>NUCLEOTIDE SEQUENCE [LARGE SCALE GENOMIC DNA]</scope>
    <source>
        <strain evidence="2">BSI-1</strain>
    </source>
</reference>
<dbReference type="AlphaFoldDB" id="A0A1E3X941"/>
<protein>
    <recommendedName>
        <fullName evidence="1">Lcl C-terminal domain-containing protein</fullName>
    </recommendedName>
</protein>
<evidence type="ECO:0000259" key="1">
    <source>
        <dbReference type="Pfam" id="PF07603"/>
    </source>
</evidence>
<name>A0A1E3X941_9BACT</name>
<comment type="caution">
    <text evidence="2">The sequence shown here is derived from an EMBL/GenBank/DDBJ whole genome shotgun (WGS) entry which is preliminary data.</text>
</comment>